<dbReference type="PROSITE" id="PS52050">
    <property type="entry name" value="WYL"/>
    <property type="match status" value="1"/>
</dbReference>
<sequence length="348" mass="38317">MNVSQHIADTRQFLSYFCENEDIKASRLLSIVLLLQVHGRMTTQQLADRFEVSTRTVLRDVEALSAAGVPVHAERGRHGAIVLDARSRLDLSRLDPSELQLLAAVGLSPDQLAQIGLGEVGEHARAKLTAATRRWGPGEPPLTDVLLIDPAGWFTPATTRDLSSLLAAARQGRRLVVTYRHSGHATADTYQVDPYGLVSKQAAWYLVGDVDGTPRMFNTNRLVTHKAMDEPAVLRPGQPLEKVWDQLVGTFTTDASVEINAHLRANRLDLAARILGSRLVDVSNPVDEWLTITVAYPDIESVRQLLQFGDHIKVLDPPEAVQRVHDLAHQLMQAHKPAGSINVSGQYI</sequence>
<evidence type="ECO:0000256" key="1">
    <source>
        <dbReference type="ARBA" id="ARBA00023015"/>
    </source>
</evidence>
<proteinExistence type="predicted"/>
<dbReference type="Gene3D" id="1.10.10.10">
    <property type="entry name" value="Winged helix-like DNA-binding domain superfamily/Winged helix DNA-binding domain"/>
    <property type="match status" value="1"/>
</dbReference>
<dbReference type="PROSITE" id="PS51000">
    <property type="entry name" value="HTH_DEOR_2"/>
    <property type="match status" value="1"/>
</dbReference>
<dbReference type="InterPro" id="IPR013196">
    <property type="entry name" value="HTH_11"/>
</dbReference>
<dbReference type="GO" id="GO:0003700">
    <property type="term" value="F:DNA-binding transcription factor activity"/>
    <property type="evidence" value="ECO:0007669"/>
    <property type="project" value="InterPro"/>
</dbReference>
<dbReference type="STRING" id="1544416.Cocul_01966"/>
<evidence type="ECO:0000256" key="2">
    <source>
        <dbReference type="ARBA" id="ARBA00023163"/>
    </source>
</evidence>
<dbReference type="Pfam" id="PF13280">
    <property type="entry name" value="WYL"/>
    <property type="match status" value="1"/>
</dbReference>
<evidence type="ECO:0000259" key="3">
    <source>
        <dbReference type="PROSITE" id="PS51000"/>
    </source>
</evidence>
<protein>
    <submittedName>
        <fullName evidence="4">HTH domain protein</fullName>
    </submittedName>
</protein>
<keyword evidence="5" id="KW-1185">Reference proteome</keyword>
<dbReference type="RefSeq" id="WP_211257119.1">
    <property type="nucleotide sequence ID" value="NZ_LKST01000003.1"/>
</dbReference>
<dbReference type="InterPro" id="IPR026881">
    <property type="entry name" value="WYL_dom"/>
</dbReference>
<comment type="caution">
    <text evidence="4">The sequence shown here is derived from an EMBL/GenBank/DDBJ whole genome shotgun (WGS) entry which is preliminary data.</text>
</comment>
<keyword evidence="1" id="KW-0805">Transcription regulation</keyword>
<dbReference type="Pfam" id="PF25583">
    <property type="entry name" value="WCX"/>
    <property type="match status" value="1"/>
</dbReference>
<accession>A0A0N8VZH2</accession>
<dbReference type="Pfam" id="PF08279">
    <property type="entry name" value="HTH_11"/>
    <property type="match status" value="1"/>
</dbReference>
<dbReference type="SUPFAM" id="SSF46785">
    <property type="entry name" value="Winged helix' DNA-binding domain"/>
    <property type="match status" value="1"/>
</dbReference>
<dbReference type="PATRIC" id="fig|1544416.3.peg.1965"/>
<dbReference type="InterPro" id="IPR036390">
    <property type="entry name" value="WH_DNA-bd_sf"/>
</dbReference>
<dbReference type="EMBL" id="LKST01000003">
    <property type="protein sequence ID" value="KQB83890.1"/>
    <property type="molecule type" value="Genomic_DNA"/>
</dbReference>
<dbReference type="InterPro" id="IPR051534">
    <property type="entry name" value="CBASS_pafABC_assoc_protein"/>
</dbReference>
<feature type="domain" description="HTH deoR-type" evidence="3">
    <location>
        <begin position="24"/>
        <end position="83"/>
    </location>
</feature>
<dbReference type="PANTHER" id="PTHR34580">
    <property type="match status" value="1"/>
</dbReference>
<dbReference type="Proteomes" id="UP000050517">
    <property type="component" value="Unassembled WGS sequence"/>
</dbReference>
<dbReference type="PIRSF" id="PIRSF016838">
    <property type="entry name" value="PafC"/>
    <property type="match status" value="1"/>
</dbReference>
<dbReference type="PANTHER" id="PTHR34580:SF1">
    <property type="entry name" value="PROTEIN PAFC"/>
    <property type="match status" value="1"/>
</dbReference>
<dbReference type="InterPro" id="IPR001034">
    <property type="entry name" value="DeoR_HTH"/>
</dbReference>
<dbReference type="SMART" id="SM00420">
    <property type="entry name" value="HTH_DEOR"/>
    <property type="match status" value="1"/>
</dbReference>
<evidence type="ECO:0000313" key="5">
    <source>
        <dbReference type="Proteomes" id="UP000050517"/>
    </source>
</evidence>
<reference evidence="4 5" key="1">
    <citation type="submission" date="2015-10" db="EMBL/GenBank/DDBJ databases">
        <title>Corynebacteirum lowii and Corynebacterium oculi species nova, derived from human clinical disease and and emended description of Corynebacterium mastiditis.</title>
        <authorList>
            <person name="Bernard K."/>
            <person name="Pacheco A.L."/>
            <person name="Mcdougall C."/>
            <person name="Burtx T."/>
            <person name="Weibe D."/>
            <person name="Tyler S."/>
            <person name="Olson A.B."/>
            <person name="Cnockaert M."/>
            <person name="Eguchi H."/>
            <person name="Kuwahara T."/>
            <person name="Nakayama-Imaohji H."/>
            <person name="Boudewijins M."/>
            <person name="Van Hoecke F."/>
            <person name="Bernier A.-M."/>
            <person name="Vandamme P."/>
        </authorList>
    </citation>
    <scope>NUCLEOTIDE SEQUENCE [LARGE SCALE GENOMIC DNA]</scope>
    <source>
        <strain evidence="4 5">NML 130210</strain>
    </source>
</reference>
<name>A0A0N8VZH2_9CORY</name>
<evidence type="ECO:0000313" key="4">
    <source>
        <dbReference type="EMBL" id="KQB83890.1"/>
    </source>
</evidence>
<dbReference type="InterPro" id="IPR028349">
    <property type="entry name" value="PafC-like"/>
</dbReference>
<keyword evidence="2" id="KW-0804">Transcription</keyword>
<dbReference type="AlphaFoldDB" id="A0A0N8VZH2"/>
<dbReference type="InterPro" id="IPR036388">
    <property type="entry name" value="WH-like_DNA-bd_sf"/>
</dbReference>
<organism evidence="4 5">
    <name type="scientific">Corynebacterium oculi</name>
    <dbReference type="NCBI Taxonomy" id="1544416"/>
    <lineage>
        <taxon>Bacteria</taxon>
        <taxon>Bacillati</taxon>
        <taxon>Actinomycetota</taxon>
        <taxon>Actinomycetes</taxon>
        <taxon>Mycobacteriales</taxon>
        <taxon>Corynebacteriaceae</taxon>
        <taxon>Corynebacterium</taxon>
    </lineage>
</organism>
<gene>
    <name evidence="4" type="ORF">Cocul_01966</name>
</gene>
<dbReference type="InterPro" id="IPR057727">
    <property type="entry name" value="WCX_dom"/>
</dbReference>